<dbReference type="STRING" id="320778.ABT57_02095"/>
<sequence>MLALVVIGASFGAQAQTCPVDVRNDIHIVDNTVSLYQEQQPKVLIDENYQLYINGQRVTLDDAQQKAVEAYSQHVQQYLPQVAAVAEEGSSMAKSVIAELASAFDSNEAFTEVDKLVDEYTLKAREKFYKDDQFVMPADIFTTAETSWKEEFEQVMQRLSGASMSAVFSALKEEMKDGELNFTEFQNKMSELKSSMENQIKIRSADVAEKAENVCDSMQGLAQEEQALHEKIPALKDYPMFEI</sequence>
<gene>
    <name evidence="1" type="ORF">ABT57_02095</name>
</gene>
<reference evidence="1 2" key="1">
    <citation type="submission" date="2015-05" db="EMBL/GenBank/DDBJ databases">
        <title>Photobacterium galathea sp. nov.</title>
        <authorList>
            <person name="Machado H."/>
            <person name="Gram L."/>
        </authorList>
    </citation>
    <scope>NUCLEOTIDE SEQUENCE [LARGE SCALE GENOMIC DNA]</scope>
    <source>
        <strain evidence="1 2">DSM 22954</strain>
    </source>
</reference>
<protein>
    <submittedName>
        <fullName evidence="1">Chemotaxis protein</fullName>
    </submittedName>
</protein>
<evidence type="ECO:0000313" key="2">
    <source>
        <dbReference type="Proteomes" id="UP000035909"/>
    </source>
</evidence>
<name>A0A0J1KBG3_9GAMM</name>
<accession>A0A0J1KBG3</accession>
<dbReference type="EMBL" id="LDOU01000002">
    <property type="protein sequence ID" value="KLV11672.1"/>
    <property type="molecule type" value="Genomic_DNA"/>
</dbReference>
<dbReference type="AlphaFoldDB" id="A0A0J1KBG3"/>
<dbReference type="PATRIC" id="fig|320778.3.peg.443"/>
<dbReference type="OrthoDB" id="5904592at2"/>
<comment type="caution">
    <text evidence="1">The sequence shown here is derived from an EMBL/GenBank/DDBJ whole genome shotgun (WGS) entry which is preliminary data.</text>
</comment>
<dbReference type="Proteomes" id="UP000035909">
    <property type="component" value="Unassembled WGS sequence"/>
</dbReference>
<dbReference type="Pfam" id="PF11101">
    <property type="entry name" value="DUF2884"/>
    <property type="match status" value="1"/>
</dbReference>
<evidence type="ECO:0000313" key="1">
    <source>
        <dbReference type="EMBL" id="KLV11672.1"/>
    </source>
</evidence>
<proteinExistence type="predicted"/>
<keyword evidence="2" id="KW-1185">Reference proteome</keyword>
<dbReference type="InterPro" id="IPR021307">
    <property type="entry name" value="DUF2884"/>
</dbReference>
<organism evidence="1 2">
    <name type="scientific">Photobacterium ganghwense</name>
    <dbReference type="NCBI Taxonomy" id="320778"/>
    <lineage>
        <taxon>Bacteria</taxon>
        <taxon>Pseudomonadati</taxon>
        <taxon>Pseudomonadota</taxon>
        <taxon>Gammaproteobacteria</taxon>
        <taxon>Vibrionales</taxon>
        <taxon>Vibrionaceae</taxon>
        <taxon>Photobacterium</taxon>
    </lineage>
</organism>